<gene>
    <name evidence="1" type="ORF">TKK_009196</name>
</gene>
<accession>A0ABD2WWA9</accession>
<dbReference type="Proteomes" id="UP001627154">
    <property type="component" value="Unassembled WGS sequence"/>
</dbReference>
<protein>
    <submittedName>
        <fullName evidence="1">Uncharacterized protein</fullName>
    </submittedName>
</protein>
<reference evidence="1 2" key="1">
    <citation type="journal article" date="2024" name="bioRxiv">
        <title>A reference genome for Trichogramma kaykai: A tiny desert-dwelling parasitoid wasp with competing sex-ratio distorters.</title>
        <authorList>
            <person name="Culotta J."/>
            <person name="Lindsey A.R."/>
        </authorList>
    </citation>
    <scope>NUCLEOTIDE SEQUENCE [LARGE SCALE GENOMIC DNA]</scope>
    <source>
        <strain evidence="1 2">KSX58</strain>
    </source>
</reference>
<evidence type="ECO:0000313" key="2">
    <source>
        <dbReference type="Proteomes" id="UP001627154"/>
    </source>
</evidence>
<comment type="caution">
    <text evidence="1">The sequence shown here is derived from an EMBL/GenBank/DDBJ whole genome shotgun (WGS) entry which is preliminary data.</text>
</comment>
<keyword evidence="2" id="KW-1185">Reference proteome</keyword>
<dbReference type="AlphaFoldDB" id="A0ABD2WWA9"/>
<dbReference type="EMBL" id="JBJJXI010000067">
    <property type="protein sequence ID" value="KAL3397175.1"/>
    <property type="molecule type" value="Genomic_DNA"/>
</dbReference>
<name>A0ABD2WWA9_9HYME</name>
<proteinExistence type="predicted"/>
<sequence>MLGRNCNNHYRTRPKKREAKIVTGARAPGDNSLTNHKRHLNNATKNKHARVQDCLYNWEDVSAARNRSCFHLNLRGDDKQRDNSKVPAADSKWNSKISYATHGGVTNVTSTRIITGSSYEIFGKIKQ</sequence>
<evidence type="ECO:0000313" key="1">
    <source>
        <dbReference type="EMBL" id="KAL3397175.1"/>
    </source>
</evidence>
<organism evidence="1 2">
    <name type="scientific">Trichogramma kaykai</name>
    <dbReference type="NCBI Taxonomy" id="54128"/>
    <lineage>
        <taxon>Eukaryota</taxon>
        <taxon>Metazoa</taxon>
        <taxon>Ecdysozoa</taxon>
        <taxon>Arthropoda</taxon>
        <taxon>Hexapoda</taxon>
        <taxon>Insecta</taxon>
        <taxon>Pterygota</taxon>
        <taxon>Neoptera</taxon>
        <taxon>Endopterygota</taxon>
        <taxon>Hymenoptera</taxon>
        <taxon>Apocrita</taxon>
        <taxon>Proctotrupomorpha</taxon>
        <taxon>Chalcidoidea</taxon>
        <taxon>Trichogrammatidae</taxon>
        <taxon>Trichogramma</taxon>
    </lineage>
</organism>